<dbReference type="AlphaFoldDB" id="A0A177CL85"/>
<dbReference type="EMBL" id="KV441550">
    <property type="protein sequence ID" value="OAG08066.1"/>
    <property type="molecule type" value="Genomic_DNA"/>
</dbReference>
<feature type="region of interest" description="Disordered" evidence="1">
    <location>
        <begin position="69"/>
        <end position="95"/>
    </location>
</feature>
<proteinExistence type="predicted"/>
<keyword evidence="3" id="KW-1185">Reference proteome</keyword>
<organism evidence="2 3">
    <name type="scientific">Paraphaeosphaeria sporulosa</name>
    <dbReference type="NCBI Taxonomy" id="1460663"/>
    <lineage>
        <taxon>Eukaryota</taxon>
        <taxon>Fungi</taxon>
        <taxon>Dikarya</taxon>
        <taxon>Ascomycota</taxon>
        <taxon>Pezizomycotina</taxon>
        <taxon>Dothideomycetes</taxon>
        <taxon>Pleosporomycetidae</taxon>
        <taxon>Pleosporales</taxon>
        <taxon>Massarineae</taxon>
        <taxon>Didymosphaeriaceae</taxon>
        <taxon>Paraphaeosphaeria</taxon>
    </lineage>
</organism>
<dbReference type="InterPro" id="IPR018858">
    <property type="entry name" value="DUF2458"/>
</dbReference>
<evidence type="ECO:0000313" key="2">
    <source>
        <dbReference type="EMBL" id="OAG08066.1"/>
    </source>
</evidence>
<reference evidence="2 3" key="1">
    <citation type="submission" date="2016-05" db="EMBL/GenBank/DDBJ databases">
        <title>Comparative analysis of secretome profiles of manganese(II)-oxidizing ascomycete fungi.</title>
        <authorList>
            <consortium name="DOE Joint Genome Institute"/>
            <person name="Zeiner C.A."/>
            <person name="Purvine S.O."/>
            <person name="Zink E.M."/>
            <person name="Wu S."/>
            <person name="Pasa-Tolic L."/>
            <person name="Chaput D.L."/>
            <person name="Haridas S."/>
            <person name="Grigoriev I.V."/>
            <person name="Santelli C.M."/>
            <person name="Hansel C.M."/>
        </authorList>
    </citation>
    <scope>NUCLEOTIDE SEQUENCE [LARGE SCALE GENOMIC DNA]</scope>
    <source>
        <strain evidence="2 3">AP3s5-JAC2a</strain>
    </source>
</reference>
<dbReference type="GeneID" id="28761386"/>
<dbReference type="Proteomes" id="UP000077069">
    <property type="component" value="Unassembled WGS sequence"/>
</dbReference>
<name>A0A177CL85_9PLEO</name>
<dbReference type="Pfam" id="PF10454">
    <property type="entry name" value="DUF2458"/>
    <property type="match status" value="1"/>
</dbReference>
<evidence type="ECO:0000313" key="3">
    <source>
        <dbReference type="Proteomes" id="UP000077069"/>
    </source>
</evidence>
<gene>
    <name evidence="2" type="ORF">CC84DRAFT_1162079</name>
</gene>
<dbReference type="InParanoid" id="A0A177CL85"/>
<sequence>MADNNLSPELNLEQILATLASLPQTTTPPVPFEQQIHPQGLFDAQSTGTPASHYPSQTRILYEQSQDPRLNARPQTTLSNRQAPPNSRTTPSPIDPATITEWKHGLRCVNKIATQNPAFVPAVQKLIADQARNVKDWESGRQRLIEEQAVKRENEQTHLAVLSLPGMSDKIAPLRTVEVEKEELEMYGNKVYRAAQRMVELQFKDLKGLGVPFFGLRSEFLRSDGSDEGDESGKKVTKGELLELQRKMLNHLMELYGD</sequence>
<dbReference type="OrthoDB" id="5363415at2759"/>
<evidence type="ECO:0000256" key="1">
    <source>
        <dbReference type="SAM" id="MobiDB-lite"/>
    </source>
</evidence>
<accession>A0A177CL85</accession>
<dbReference type="RefSeq" id="XP_018038431.1">
    <property type="nucleotide sequence ID" value="XM_018177900.1"/>
</dbReference>
<feature type="compositionally biased region" description="Polar residues" evidence="1">
    <location>
        <begin position="69"/>
        <end position="92"/>
    </location>
</feature>
<protein>
    <submittedName>
        <fullName evidence="2">Uncharacterized protein</fullName>
    </submittedName>
</protein>